<organism evidence="2 3">
    <name type="scientific">Pluralibacter gergoviae</name>
    <name type="common">Enterobacter gergoviae</name>
    <dbReference type="NCBI Taxonomy" id="61647"/>
    <lineage>
        <taxon>Bacteria</taxon>
        <taxon>Pseudomonadati</taxon>
        <taxon>Pseudomonadota</taxon>
        <taxon>Gammaproteobacteria</taxon>
        <taxon>Enterobacterales</taxon>
        <taxon>Enterobacteriaceae</taxon>
        <taxon>Pluralibacter</taxon>
    </lineage>
</organism>
<dbReference type="Proteomes" id="UP000036196">
    <property type="component" value="Unassembled WGS sequence"/>
</dbReference>
<dbReference type="PATRIC" id="fig|61647.15.peg.881"/>
<dbReference type="EMBL" id="ABLOKC030000005">
    <property type="protein sequence ID" value="EML1470719.1"/>
    <property type="molecule type" value="Genomic_DNA"/>
</dbReference>
<reference evidence="2 3" key="1">
    <citation type="submission" date="2015-05" db="EMBL/GenBank/DDBJ databases">
        <title>Genome sequences of Pluralibacter gergoviae.</title>
        <authorList>
            <person name="Greninger A.L."/>
            <person name="Miller S."/>
        </authorList>
    </citation>
    <scope>NUCLEOTIDE SEQUENCE [LARGE SCALE GENOMIC DNA]</scope>
    <source>
        <strain evidence="2 3">JS81F13</strain>
    </source>
</reference>
<dbReference type="GO" id="GO:0004521">
    <property type="term" value="F:RNA endonuclease activity"/>
    <property type="evidence" value="ECO:0007669"/>
    <property type="project" value="InterPro"/>
</dbReference>
<keyword evidence="3" id="KW-1185">Reference proteome</keyword>
<gene>
    <name evidence="1" type="primary">ghoS</name>
    <name evidence="2" type="ORF">ABW06_13575</name>
    <name evidence="1" type="ORF">QEG54_001421</name>
</gene>
<dbReference type="Gene3D" id="3.30.70.2360">
    <property type="match status" value="1"/>
</dbReference>
<dbReference type="STRING" id="61647.LG71_21470"/>
<dbReference type="EMBL" id="LDZF01000013">
    <property type="protein sequence ID" value="KMK13028.1"/>
    <property type="molecule type" value="Genomic_DNA"/>
</dbReference>
<evidence type="ECO:0000313" key="2">
    <source>
        <dbReference type="EMBL" id="KMK13028.1"/>
    </source>
</evidence>
<proteinExistence type="predicted"/>
<comment type="caution">
    <text evidence="2">The sequence shown here is derived from an EMBL/GenBank/DDBJ whole genome shotgun (WGS) entry which is preliminary data.</text>
</comment>
<dbReference type="AlphaFoldDB" id="A0A0J5KZT2"/>
<name>A0A0J5KZT2_PLUGE</name>
<protein>
    <submittedName>
        <fullName evidence="1">Type V toxin-antitoxin system endoribonuclease antitoxin GhoS</fullName>
    </submittedName>
</protein>
<dbReference type="RefSeq" id="WP_048279276.1">
    <property type="nucleotide sequence ID" value="NZ_LDZF01000013.1"/>
</dbReference>
<sequence length="100" mass="11403">MRHKHLGVFIITFAYPEALNEVHDKLTPLLLQYHFATVVADGHGVARPLPKDTWAIASFMSLSELTVFIKKIITIIPNFQPEIRVMTRDDYFSQAFSSQA</sequence>
<accession>A0A0J5KZT2</accession>
<evidence type="ECO:0000313" key="3">
    <source>
        <dbReference type="Proteomes" id="UP000036196"/>
    </source>
</evidence>
<dbReference type="InterPro" id="IPR022597">
    <property type="entry name" value="GhoS"/>
</dbReference>
<reference evidence="1" key="2">
    <citation type="submission" date="2024-02" db="EMBL/GenBank/DDBJ databases">
        <authorList>
            <consortium name="Clinical and Environmental Microbiology Branch: Whole genome sequencing antimicrobial resistance pathogens in the healthcare setting"/>
        </authorList>
    </citation>
    <scope>NUCLEOTIDE SEQUENCE</scope>
    <source>
        <strain evidence="1">2021DK-00143</strain>
    </source>
</reference>
<dbReference type="Pfam" id="PF11080">
    <property type="entry name" value="GhoS"/>
    <property type="match status" value="1"/>
</dbReference>
<dbReference type="InterPro" id="IPR038241">
    <property type="entry name" value="GhoS_sf"/>
</dbReference>
<evidence type="ECO:0000313" key="1">
    <source>
        <dbReference type="EMBL" id="EML1470719.1"/>
    </source>
</evidence>